<dbReference type="OMA" id="YHITLLE"/>
<reference evidence="1" key="1">
    <citation type="journal article" date="2012" name="Nature">
        <title>The tomato genome sequence provides insights into fleshy fruit evolution.</title>
        <authorList>
            <consortium name="Tomato Genome Consortium"/>
        </authorList>
    </citation>
    <scope>NUCLEOTIDE SEQUENCE [LARGE SCALE GENOMIC DNA]</scope>
    <source>
        <strain evidence="1">cv. Heinz 1706</strain>
    </source>
</reference>
<dbReference type="EnsemblPlants" id="Solyc02g024055.1.1">
    <property type="protein sequence ID" value="Solyc02g024055.1.1"/>
    <property type="gene ID" value="Solyc02g024055.1"/>
</dbReference>
<sequence>MTFAALAADWVQARSRKSLFFNVKLNVKGFQIMVDTGATHNFVTEERAKGLCLNYVACDTFLKTANALPTTVHDFAPKVPIDLGVWKRVKPHAIMPYHITLLELKELRKQLKELFDPGHIRPSMAPFKKGKGIAFVIDNQALNKVEFKKKYLIPLIAHLFDRSGQAKLFIKMDLSKGYYQVHTRR</sequence>
<dbReference type="PROSITE" id="PS00141">
    <property type="entry name" value="ASP_PROTEASE"/>
    <property type="match status" value="1"/>
</dbReference>
<dbReference type="PANTHER" id="PTHR24559:SF436">
    <property type="entry name" value="RNA-DIRECTED DNA POLYMERASE HOMOLOG"/>
    <property type="match status" value="1"/>
</dbReference>
<dbReference type="PANTHER" id="PTHR24559">
    <property type="entry name" value="TRANSPOSON TY3-I GAG-POL POLYPROTEIN"/>
    <property type="match status" value="1"/>
</dbReference>
<dbReference type="Gene3D" id="2.40.70.10">
    <property type="entry name" value="Acid Proteases"/>
    <property type="match status" value="1"/>
</dbReference>
<dbReference type="Gene3D" id="3.30.70.270">
    <property type="match status" value="1"/>
</dbReference>
<keyword evidence="2" id="KW-1185">Reference proteome</keyword>
<evidence type="ECO:0000313" key="1">
    <source>
        <dbReference type="EnsemblPlants" id="Solyc02g024055.1.1"/>
    </source>
</evidence>
<protein>
    <recommendedName>
        <fullName evidence="3">Reverse transcriptase domain-containing protein</fullName>
    </recommendedName>
</protein>
<dbReference type="InterPro" id="IPR043502">
    <property type="entry name" value="DNA/RNA_pol_sf"/>
</dbReference>
<dbReference type="InterPro" id="IPR021109">
    <property type="entry name" value="Peptidase_aspartic_dom_sf"/>
</dbReference>
<dbReference type="InterPro" id="IPR053134">
    <property type="entry name" value="RNA-dir_DNA_polymerase"/>
</dbReference>
<proteinExistence type="predicted"/>
<dbReference type="SUPFAM" id="SSF56672">
    <property type="entry name" value="DNA/RNA polymerases"/>
    <property type="match status" value="1"/>
</dbReference>
<evidence type="ECO:0008006" key="3">
    <source>
        <dbReference type="Google" id="ProtNLM"/>
    </source>
</evidence>
<organism evidence="1">
    <name type="scientific">Solanum lycopersicum</name>
    <name type="common">Tomato</name>
    <name type="synonym">Lycopersicon esculentum</name>
    <dbReference type="NCBI Taxonomy" id="4081"/>
    <lineage>
        <taxon>Eukaryota</taxon>
        <taxon>Viridiplantae</taxon>
        <taxon>Streptophyta</taxon>
        <taxon>Embryophyta</taxon>
        <taxon>Tracheophyta</taxon>
        <taxon>Spermatophyta</taxon>
        <taxon>Magnoliopsida</taxon>
        <taxon>eudicotyledons</taxon>
        <taxon>Gunneridae</taxon>
        <taxon>Pentapetalae</taxon>
        <taxon>asterids</taxon>
        <taxon>lamiids</taxon>
        <taxon>Solanales</taxon>
        <taxon>Solanaceae</taxon>
        <taxon>Solanoideae</taxon>
        <taxon>Solaneae</taxon>
        <taxon>Solanum</taxon>
        <taxon>Solanum subgen. Lycopersicon</taxon>
    </lineage>
</organism>
<dbReference type="AlphaFoldDB" id="A0A3Q7EW71"/>
<dbReference type="GO" id="GO:0006508">
    <property type="term" value="P:proteolysis"/>
    <property type="evidence" value="ECO:0007669"/>
    <property type="project" value="InterPro"/>
</dbReference>
<dbReference type="InterPro" id="IPR001969">
    <property type="entry name" value="Aspartic_peptidase_AS"/>
</dbReference>
<dbReference type="STRING" id="4081.A0A3Q7EW71"/>
<dbReference type="InParanoid" id="A0A3Q7EW71"/>
<dbReference type="GO" id="GO:0004190">
    <property type="term" value="F:aspartic-type endopeptidase activity"/>
    <property type="evidence" value="ECO:0007669"/>
    <property type="project" value="InterPro"/>
</dbReference>
<dbReference type="InterPro" id="IPR043128">
    <property type="entry name" value="Rev_trsase/Diguanyl_cyclase"/>
</dbReference>
<name>A0A3Q7EW71_SOLLC</name>
<dbReference type="Proteomes" id="UP000004994">
    <property type="component" value="Chromosome 2"/>
</dbReference>
<reference evidence="1" key="2">
    <citation type="submission" date="2019-01" db="UniProtKB">
        <authorList>
            <consortium name="EnsemblPlants"/>
        </authorList>
    </citation>
    <scope>IDENTIFICATION</scope>
    <source>
        <strain evidence="1">cv. Heinz 1706</strain>
    </source>
</reference>
<dbReference type="Gramene" id="Solyc02g024055.1.1">
    <property type="protein sequence ID" value="Solyc02g024055.1.1"/>
    <property type="gene ID" value="Solyc02g024055.1"/>
</dbReference>
<evidence type="ECO:0000313" key="2">
    <source>
        <dbReference type="Proteomes" id="UP000004994"/>
    </source>
</evidence>
<accession>A0A3Q7EW71</accession>